<keyword evidence="2" id="KW-0812">Transmembrane</keyword>
<gene>
    <name evidence="3" type="ORF">GCM10014715_87400</name>
</gene>
<proteinExistence type="predicted"/>
<feature type="transmembrane region" description="Helical" evidence="2">
    <location>
        <begin position="23"/>
        <end position="46"/>
    </location>
</feature>
<sequence length="165" mass="17670">MSVAVLTAFGSLKDAVDQLEDHWIALLLTPWLLIASGPVVFTVLILCAPVVRRRAMRGALRAPLRHFAWFIGTLFLVPTLIVGLFVATPLEVNDSLEGWLTIPCLIAALWAVFLFLFASAAVARTGFGSAAVHPAARAAKPPSASVCSMSSAPRTGPRRRGEPVR</sequence>
<evidence type="ECO:0000313" key="4">
    <source>
        <dbReference type="Proteomes" id="UP000641386"/>
    </source>
</evidence>
<dbReference type="AlphaFoldDB" id="A0A919APX9"/>
<feature type="region of interest" description="Disordered" evidence="1">
    <location>
        <begin position="142"/>
        <end position="165"/>
    </location>
</feature>
<feature type="transmembrane region" description="Helical" evidence="2">
    <location>
        <begin position="99"/>
        <end position="123"/>
    </location>
</feature>
<protein>
    <recommendedName>
        <fullName evidence="5">Transmembrane protein</fullName>
    </recommendedName>
</protein>
<evidence type="ECO:0000256" key="1">
    <source>
        <dbReference type="SAM" id="MobiDB-lite"/>
    </source>
</evidence>
<dbReference type="EMBL" id="BNBC01000087">
    <property type="protein sequence ID" value="GHF19093.1"/>
    <property type="molecule type" value="Genomic_DNA"/>
</dbReference>
<dbReference type="Proteomes" id="UP000641386">
    <property type="component" value="Unassembled WGS sequence"/>
</dbReference>
<reference evidence="3" key="2">
    <citation type="submission" date="2020-09" db="EMBL/GenBank/DDBJ databases">
        <authorList>
            <person name="Sun Q."/>
            <person name="Ohkuma M."/>
        </authorList>
    </citation>
    <scope>NUCLEOTIDE SEQUENCE</scope>
    <source>
        <strain evidence="3">JCM 3302</strain>
    </source>
</reference>
<organism evidence="3 4">
    <name type="scientific">Streptomyces spiralis</name>
    <dbReference type="NCBI Taxonomy" id="66376"/>
    <lineage>
        <taxon>Bacteria</taxon>
        <taxon>Bacillati</taxon>
        <taxon>Actinomycetota</taxon>
        <taxon>Actinomycetes</taxon>
        <taxon>Kitasatosporales</taxon>
        <taxon>Streptomycetaceae</taxon>
        <taxon>Streptomyces</taxon>
    </lineage>
</organism>
<keyword evidence="2" id="KW-0472">Membrane</keyword>
<evidence type="ECO:0000256" key="2">
    <source>
        <dbReference type="SAM" id="Phobius"/>
    </source>
</evidence>
<keyword evidence="2" id="KW-1133">Transmembrane helix</keyword>
<evidence type="ECO:0008006" key="5">
    <source>
        <dbReference type="Google" id="ProtNLM"/>
    </source>
</evidence>
<comment type="caution">
    <text evidence="3">The sequence shown here is derived from an EMBL/GenBank/DDBJ whole genome shotgun (WGS) entry which is preliminary data.</text>
</comment>
<evidence type="ECO:0000313" key="3">
    <source>
        <dbReference type="EMBL" id="GHF19093.1"/>
    </source>
</evidence>
<accession>A0A919APX9</accession>
<feature type="transmembrane region" description="Helical" evidence="2">
    <location>
        <begin position="67"/>
        <end position="87"/>
    </location>
</feature>
<keyword evidence="4" id="KW-1185">Reference proteome</keyword>
<name>A0A919APX9_9ACTN</name>
<reference evidence="3" key="1">
    <citation type="journal article" date="2014" name="Int. J. Syst. Evol. Microbiol.">
        <title>Complete genome sequence of Corynebacterium casei LMG S-19264T (=DSM 44701T), isolated from a smear-ripened cheese.</title>
        <authorList>
            <consortium name="US DOE Joint Genome Institute (JGI-PGF)"/>
            <person name="Walter F."/>
            <person name="Albersmeier A."/>
            <person name="Kalinowski J."/>
            <person name="Ruckert C."/>
        </authorList>
    </citation>
    <scope>NUCLEOTIDE SEQUENCE</scope>
    <source>
        <strain evidence="3">JCM 3302</strain>
    </source>
</reference>